<sequence length="186" mass="21105">MRFRTFLTAGIEVLHLGAQKAQSNAWPAEHWQTEKGRWKLYTPAIDAHLSDSLLPMSFGSSIEGFVLLLEVADFASWSHSNFFAKADGYVSYRHKVKEVWSVGQLDWHEIKNLTPKGQLTAYADALRIAVHRITQAKRRPKSFDVEQFAQATADLLQQAKVSQLSRTTYLNSPSRRVRELSSSDGR</sequence>
<evidence type="ECO:0000313" key="2">
    <source>
        <dbReference type="Proteomes" id="UP000008917"/>
    </source>
</evidence>
<dbReference type="AlphaFoldDB" id="E6V1Z5"/>
<name>E6V1Z5_VARPE</name>
<dbReference type="HOGENOM" id="CLU_1552369_0_0_4"/>
<protein>
    <submittedName>
        <fullName evidence="1">Uncharacterized protein</fullName>
    </submittedName>
</protein>
<reference evidence="2" key="1">
    <citation type="submission" date="2010-12" db="EMBL/GenBank/DDBJ databases">
        <title>Complete sequence of Variovorax paradoxus EPS.</title>
        <authorList>
            <consortium name="US DOE Joint Genome Institute"/>
            <person name="Lucas S."/>
            <person name="Copeland A."/>
            <person name="Lapidus A."/>
            <person name="Cheng J.-F."/>
            <person name="Goodwin L."/>
            <person name="Pitluck S."/>
            <person name="Teshima H."/>
            <person name="Detter J.C."/>
            <person name="Han C."/>
            <person name="Tapia R."/>
            <person name="Land M."/>
            <person name="Hauser L."/>
            <person name="Kyrpides N."/>
            <person name="Ivanova N."/>
            <person name="Ovchinnikova G."/>
            <person name="Orwin P."/>
            <person name="Han J.-I.G."/>
            <person name="Woyke T."/>
        </authorList>
    </citation>
    <scope>NUCLEOTIDE SEQUENCE [LARGE SCALE GENOMIC DNA]</scope>
    <source>
        <strain evidence="2">EPS</strain>
    </source>
</reference>
<organism evidence="1 2">
    <name type="scientific">Variovorax paradoxus (strain EPS)</name>
    <dbReference type="NCBI Taxonomy" id="595537"/>
    <lineage>
        <taxon>Bacteria</taxon>
        <taxon>Pseudomonadati</taxon>
        <taxon>Pseudomonadota</taxon>
        <taxon>Betaproteobacteria</taxon>
        <taxon>Burkholderiales</taxon>
        <taxon>Comamonadaceae</taxon>
        <taxon>Variovorax</taxon>
    </lineage>
</organism>
<dbReference type="EMBL" id="CP002417">
    <property type="protein sequence ID" value="ADU37998.1"/>
    <property type="molecule type" value="Genomic_DNA"/>
</dbReference>
<dbReference type="OrthoDB" id="9153154at2"/>
<accession>E6V1Z5</accession>
<dbReference type="KEGG" id="vpe:Varpa_3817"/>
<gene>
    <name evidence="1" type="ordered locus">Varpa_3817</name>
</gene>
<dbReference type="Proteomes" id="UP000008917">
    <property type="component" value="Chromosome"/>
</dbReference>
<evidence type="ECO:0000313" key="1">
    <source>
        <dbReference type="EMBL" id="ADU37998.1"/>
    </source>
</evidence>
<dbReference type="RefSeq" id="WP_013542221.1">
    <property type="nucleotide sequence ID" value="NC_014931.1"/>
</dbReference>
<reference evidence="1 2" key="2">
    <citation type="journal article" date="2013" name="Genome Announc.">
        <title>Genome of the Root-Associated Plant Growth-Promoting Bacterium Variovorax paradoxus Strain EPS.</title>
        <authorList>
            <person name="Han J.I."/>
            <person name="Spain J.C."/>
            <person name="Leadbetter J.R."/>
            <person name="Ovchinnikova G."/>
            <person name="Goodwin L.A."/>
            <person name="Han C.S."/>
            <person name="Woyke T."/>
            <person name="Davenport K.W."/>
            <person name="Orwin P.M."/>
        </authorList>
    </citation>
    <scope>NUCLEOTIDE SEQUENCE [LARGE SCALE GENOMIC DNA]</scope>
    <source>
        <strain evidence="1 2">EPS</strain>
    </source>
</reference>
<dbReference type="eggNOG" id="ENOG5033EUW">
    <property type="taxonomic scope" value="Bacteria"/>
</dbReference>
<proteinExistence type="predicted"/>